<dbReference type="AlphaFoldDB" id="A0A4D6H3D9"/>
<evidence type="ECO:0000313" key="3">
    <source>
        <dbReference type="Proteomes" id="UP000296733"/>
    </source>
</evidence>
<sequence>MPVPDSPNFDRASTRQARTGNLHAYISKSRVMEYAKNPKHFHIKYVLGIREPTNHWMIRGSEVHLAIENYYLNVLERFEDEGEIDDDLISYLPEDVTMWARWTEPFISNFLAFETDRLRECRRKGDESLFLPIEVEAEIWDWRGDDDVPLMGFADVVLHAASLSAVDSDDGVVIIDHKTGKVPDPKYRDDGIFLELEYYNFLFGDQYDVAAIAGYYPGFNELLIGELSDERLAEIERIISEIETLGKNPEDYPIKQGPLCCWGKEPEKQSSYYGICPCNWATPGGPGPTYRDADKQPFSEHAVE</sequence>
<gene>
    <name evidence="2" type="ORF">DV707_10910</name>
</gene>
<protein>
    <submittedName>
        <fullName evidence="2">PD-(D/E)XK nuclease family protein</fullName>
    </submittedName>
</protein>
<proteinExistence type="predicted"/>
<evidence type="ECO:0000259" key="1">
    <source>
        <dbReference type="Pfam" id="PF12705"/>
    </source>
</evidence>
<dbReference type="EMBL" id="CP031311">
    <property type="protein sequence ID" value="QCC48131.1"/>
    <property type="molecule type" value="Genomic_DNA"/>
</dbReference>
<reference evidence="2 3" key="1">
    <citation type="journal article" date="2019" name="Nat. Commun.">
        <title>A new type of DNA phosphorothioation-based antiviral system in archaea.</title>
        <authorList>
            <person name="Xiong L."/>
            <person name="Liu S."/>
            <person name="Chen S."/>
            <person name="Xiao Y."/>
            <person name="Zhu B."/>
            <person name="Gao Y."/>
            <person name="Zhang Y."/>
            <person name="Chen B."/>
            <person name="Luo J."/>
            <person name="Deng Z."/>
            <person name="Chen X."/>
            <person name="Wang L."/>
            <person name="Chen S."/>
        </authorList>
    </citation>
    <scope>NUCLEOTIDE SEQUENCE [LARGE SCALE GENOMIC DNA]</scope>
    <source>
        <strain evidence="2 3">CGMCC 1.10331</strain>
    </source>
</reference>
<dbReference type="Proteomes" id="UP000296733">
    <property type="component" value="Chromosome"/>
</dbReference>
<dbReference type="InterPro" id="IPR011604">
    <property type="entry name" value="PDDEXK-like_dom_sf"/>
</dbReference>
<name>A0A4D6H3D9_9EURY</name>
<evidence type="ECO:0000313" key="2">
    <source>
        <dbReference type="EMBL" id="QCC48131.1"/>
    </source>
</evidence>
<dbReference type="InterPro" id="IPR038726">
    <property type="entry name" value="PDDEXK_AddAB-type"/>
</dbReference>
<dbReference type="RefSeq" id="WP_103991667.1">
    <property type="nucleotide sequence ID" value="NZ_FNVN01000002.1"/>
</dbReference>
<organism evidence="2 3">
    <name type="scientific">Halobellus limi</name>
    <dbReference type="NCBI Taxonomy" id="699433"/>
    <lineage>
        <taxon>Archaea</taxon>
        <taxon>Methanobacteriati</taxon>
        <taxon>Methanobacteriota</taxon>
        <taxon>Stenosarchaea group</taxon>
        <taxon>Halobacteria</taxon>
        <taxon>Halobacteriales</taxon>
        <taxon>Haloferacaceae</taxon>
        <taxon>Halobellus</taxon>
    </lineage>
</organism>
<dbReference type="KEGG" id="hlm:DV707_10910"/>
<accession>A0A4D6H3D9</accession>
<dbReference type="Gene3D" id="3.90.320.10">
    <property type="match status" value="1"/>
</dbReference>
<feature type="domain" description="PD-(D/E)XK endonuclease-like" evidence="1">
    <location>
        <begin position="26"/>
        <end position="208"/>
    </location>
</feature>
<dbReference type="Pfam" id="PF12705">
    <property type="entry name" value="PDDEXK_1"/>
    <property type="match status" value="1"/>
</dbReference>